<evidence type="ECO:0000256" key="5">
    <source>
        <dbReference type="ARBA" id="ARBA00022989"/>
    </source>
</evidence>
<evidence type="ECO:0000256" key="6">
    <source>
        <dbReference type="ARBA" id="ARBA00023136"/>
    </source>
</evidence>
<feature type="transmembrane region" description="Helical" evidence="7">
    <location>
        <begin position="231"/>
        <end position="254"/>
    </location>
</feature>
<feature type="transmembrane region" description="Helical" evidence="7">
    <location>
        <begin position="9"/>
        <end position="31"/>
    </location>
</feature>
<dbReference type="GO" id="GO:0055085">
    <property type="term" value="P:transmembrane transport"/>
    <property type="evidence" value="ECO:0007669"/>
    <property type="project" value="InterPro"/>
</dbReference>
<keyword evidence="3" id="KW-1003">Cell membrane</keyword>
<feature type="domain" description="ABC transmembrane type-1" evidence="8">
    <location>
        <begin position="51"/>
        <end position="252"/>
    </location>
</feature>
<dbReference type="CDD" id="cd06261">
    <property type="entry name" value="TM_PBP2"/>
    <property type="match status" value="1"/>
</dbReference>
<accession>A0A644XR84</accession>
<dbReference type="AlphaFoldDB" id="A0A644XR84"/>
<dbReference type="PANTHER" id="PTHR30183:SF3">
    <property type="entry name" value="MOLYBDENUM TRANSPORT SYSTEM PERMEASE PROTEIN MODB"/>
    <property type="match status" value="1"/>
</dbReference>
<evidence type="ECO:0000256" key="4">
    <source>
        <dbReference type="ARBA" id="ARBA00022692"/>
    </source>
</evidence>
<keyword evidence="2" id="KW-0813">Transport</keyword>
<dbReference type="InterPro" id="IPR035906">
    <property type="entry name" value="MetI-like_sf"/>
</dbReference>
<protein>
    <recommendedName>
        <fullName evidence="8">ABC transmembrane type-1 domain-containing protein</fullName>
    </recommendedName>
</protein>
<dbReference type="PANTHER" id="PTHR30183">
    <property type="entry name" value="MOLYBDENUM TRANSPORT SYSTEM PERMEASE PROTEIN MODB"/>
    <property type="match status" value="1"/>
</dbReference>
<comment type="caution">
    <text evidence="9">The sequence shown here is derived from an EMBL/GenBank/DDBJ whole genome shotgun (WGS) entry which is preliminary data.</text>
</comment>
<keyword evidence="6 7" id="KW-0472">Membrane</keyword>
<evidence type="ECO:0000259" key="8">
    <source>
        <dbReference type="PROSITE" id="PS50928"/>
    </source>
</evidence>
<name>A0A644XR84_9ZZZZ</name>
<proteinExistence type="predicted"/>
<organism evidence="9">
    <name type="scientific">bioreactor metagenome</name>
    <dbReference type="NCBI Taxonomy" id="1076179"/>
    <lineage>
        <taxon>unclassified sequences</taxon>
        <taxon>metagenomes</taxon>
        <taxon>ecological metagenomes</taxon>
    </lineage>
</organism>
<dbReference type="PROSITE" id="PS50928">
    <property type="entry name" value="ABC_TM1"/>
    <property type="match status" value="1"/>
</dbReference>
<evidence type="ECO:0000256" key="3">
    <source>
        <dbReference type="ARBA" id="ARBA00022475"/>
    </source>
</evidence>
<sequence length="264" mass="28708">MQRSSREWLFLLSMGSFLVLYILWPLGGMFLRADWGIVASSFSDSEIVGALWRSIWTAAAATGVIALFGTPLAYFLARNTFRGKSVLEAIIDVPIMIPHTVAGIAVLMAFSPKAPAGALLTKAGLSPVNSHLGIILACMFVSIPFYVDAARDAFYGVSPRIERAARTLGAPFLSVFFRVSLPLAKKGLVSGLIMSWARSVSEFGAVVIIAYHPMVAPTLIYDRFATFGLKYSTPVAVQLILVCLGMFVVLRLLAAGKRREDEER</sequence>
<dbReference type="Pfam" id="PF00528">
    <property type="entry name" value="BPD_transp_1"/>
    <property type="match status" value="1"/>
</dbReference>
<keyword evidence="4 7" id="KW-0812">Transmembrane</keyword>
<comment type="subcellular location">
    <subcellularLocation>
        <location evidence="1">Cell membrane</location>
        <topology evidence="1">Multi-pass membrane protein</topology>
    </subcellularLocation>
</comment>
<dbReference type="EMBL" id="VSSQ01003015">
    <property type="protein sequence ID" value="MPM18599.1"/>
    <property type="molecule type" value="Genomic_DNA"/>
</dbReference>
<reference evidence="9" key="1">
    <citation type="submission" date="2019-08" db="EMBL/GenBank/DDBJ databases">
        <authorList>
            <person name="Kucharzyk K."/>
            <person name="Murdoch R.W."/>
            <person name="Higgins S."/>
            <person name="Loffler F."/>
        </authorList>
    </citation>
    <scope>NUCLEOTIDE SEQUENCE</scope>
</reference>
<evidence type="ECO:0000256" key="7">
    <source>
        <dbReference type="SAM" id="Phobius"/>
    </source>
</evidence>
<feature type="transmembrane region" description="Helical" evidence="7">
    <location>
        <begin position="130"/>
        <end position="147"/>
    </location>
</feature>
<gene>
    <name evidence="9" type="ORF">SDC9_65012</name>
</gene>
<feature type="transmembrane region" description="Helical" evidence="7">
    <location>
        <begin position="51"/>
        <end position="77"/>
    </location>
</feature>
<evidence type="ECO:0000256" key="2">
    <source>
        <dbReference type="ARBA" id="ARBA00022448"/>
    </source>
</evidence>
<dbReference type="SUPFAM" id="SSF161098">
    <property type="entry name" value="MetI-like"/>
    <property type="match status" value="1"/>
</dbReference>
<evidence type="ECO:0000313" key="9">
    <source>
        <dbReference type="EMBL" id="MPM18599.1"/>
    </source>
</evidence>
<evidence type="ECO:0000256" key="1">
    <source>
        <dbReference type="ARBA" id="ARBA00004651"/>
    </source>
</evidence>
<dbReference type="InterPro" id="IPR000515">
    <property type="entry name" value="MetI-like"/>
</dbReference>
<keyword evidence="5 7" id="KW-1133">Transmembrane helix</keyword>
<dbReference type="GO" id="GO:0005886">
    <property type="term" value="C:plasma membrane"/>
    <property type="evidence" value="ECO:0007669"/>
    <property type="project" value="UniProtKB-SubCell"/>
</dbReference>
<feature type="transmembrane region" description="Helical" evidence="7">
    <location>
        <begin position="89"/>
        <end position="110"/>
    </location>
</feature>
<dbReference type="Gene3D" id="1.10.3720.10">
    <property type="entry name" value="MetI-like"/>
    <property type="match status" value="1"/>
</dbReference>